<accession>A0A246BIK7</accession>
<dbReference type="SUPFAM" id="SSF52540">
    <property type="entry name" value="P-loop containing nucleoside triphosphate hydrolases"/>
    <property type="match status" value="1"/>
</dbReference>
<name>A0A246BIK7_9DEIO</name>
<dbReference type="Proteomes" id="UP000197208">
    <property type="component" value="Unassembled WGS sequence"/>
</dbReference>
<dbReference type="Gene3D" id="3.40.50.300">
    <property type="entry name" value="P-loop containing nucleotide triphosphate hydrolases"/>
    <property type="match status" value="1"/>
</dbReference>
<evidence type="ECO:0008006" key="3">
    <source>
        <dbReference type="Google" id="ProtNLM"/>
    </source>
</evidence>
<gene>
    <name evidence="1" type="ORF">CBQ26_13500</name>
</gene>
<dbReference type="OrthoDB" id="9811893at2"/>
<sequence length="199" mass="21556">MPHLRKGVGGGCATLPGMSGVIWVLSGSPGAGKSTVSAALLGRFPFGLHLSIDDLREQVVSGLAQPALDHPPEAVRQFALARTSAAQTARLYAQEGFAVAVEDVLWPDDLAFMARHWEGLDVRPVRLYTTLEVAHERNRTRTNKTYDTSVLVPLIDGLYGQMPPELFREAGWAVVDSNALTVAETVDALLALEWPARQD</sequence>
<organism evidence="1 2">
    <name type="scientific">Deinococcus indicus</name>
    <dbReference type="NCBI Taxonomy" id="223556"/>
    <lineage>
        <taxon>Bacteria</taxon>
        <taxon>Thermotogati</taxon>
        <taxon>Deinococcota</taxon>
        <taxon>Deinococci</taxon>
        <taxon>Deinococcales</taxon>
        <taxon>Deinococcaceae</taxon>
        <taxon>Deinococcus</taxon>
    </lineage>
</organism>
<evidence type="ECO:0000313" key="1">
    <source>
        <dbReference type="EMBL" id="OWL95063.1"/>
    </source>
</evidence>
<evidence type="ECO:0000313" key="2">
    <source>
        <dbReference type="Proteomes" id="UP000197208"/>
    </source>
</evidence>
<dbReference type="AlphaFoldDB" id="A0A246BIK7"/>
<keyword evidence="2" id="KW-1185">Reference proteome</keyword>
<protein>
    <recommendedName>
        <fullName evidence="3">Phosphotransferase</fullName>
    </recommendedName>
</protein>
<proteinExistence type="predicted"/>
<dbReference type="Pfam" id="PF13671">
    <property type="entry name" value="AAA_33"/>
    <property type="match status" value="1"/>
</dbReference>
<dbReference type="EMBL" id="NHMK01000020">
    <property type="protein sequence ID" value="OWL95063.1"/>
    <property type="molecule type" value="Genomic_DNA"/>
</dbReference>
<reference evidence="1 2" key="1">
    <citation type="submission" date="2017-05" db="EMBL/GenBank/DDBJ databases">
        <title>De novo genome assembly of Deniococcus indicus strain DR1.</title>
        <authorList>
            <person name="Chauhan D."/>
            <person name="Yennamalli R.M."/>
            <person name="Priyadarshini R."/>
        </authorList>
    </citation>
    <scope>NUCLEOTIDE SEQUENCE [LARGE SCALE GENOMIC DNA]</scope>
    <source>
        <strain evidence="1 2">DR1</strain>
    </source>
</reference>
<dbReference type="InterPro" id="IPR027417">
    <property type="entry name" value="P-loop_NTPase"/>
</dbReference>
<comment type="caution">
    <text evidence="1">The sequence shown here is derived from an EMBL/GenBank/DDBJ whole genome shotgun (WGS) entry which is preliminary data.</text>
</comment>